<organism evidence="2 3">
    <name type="scientific">Candidatus Polarisedimenticola svalbardensis</name>
    <dbReference type="NCBI Taxonomy" id="2886004"/>
    <lineage>
        <taxon>Bacteria</taxon>
        <taxon>Pseudomonadati</taxon>
        <taxon>Acidobacteriota</taxon>
        <taxon>Candidatus Polarisedimenticolia</taxon>
        <taxon>Candidatus Polarisedimenticolales</taxon>
        <taxon>Candidatus Polarisedimenticolaceae</taxon>
        <taxon>Candidatus Polarisedimenticola</taxon>
    </lineage>
</organism>
<protein>
    <submittedName>
        <fullName evidence="2">DUF502 domain-containing protein</fullName>
    </submittedName>
</protein>
<dbReference type="PANTHER" id="PTHR31876">
    <property type="entry name" value="COV-LIKE PROTEIN 1"/>
    <property type="match status" value="1"/>
</dbReference>
<evidence type="ECO:0000256" key="1">
    <source>
        <dbReference type="SAM" id="Phobius"/>
    </source>
</evidence>
<gene>
    <name evidence="2" type="ORF">IFK94_05870</name>
</gene>
<keyword evidence="1" id="KW-1133">Transmembrane helix</keyword>
<dbReference type="AlphaFoldDB" id="A0A8J7CE32"/>
<accession>A0A8J7CE32</accession>
<proteinExistence type="predicted"/>
<comment type="caution">
    <text evidence="2">The sequence shown here is derived from an EMBL/GenBank/DDBJ whole genome shotgun (WGS) entry which is preliminary data.</text>
</comment>
<dbReference type="InterPro" id="IPR007462">
    <property type="entry name" value="COV1-like"/>
</dbReference>
<feature type="transmembrane region" description="Helical" evidence="1">
    <location>
        <begin position="12"/>
        <end position="34"/>
    </location>
</feature>
<reference evidence="2 3" key="1">
    <citation type="submission" date="2020-08" db="EMBL/GenBank/DDBJ databases">
        <title>Acidobacteriota in marine sediments use diverse sulfur dissimilation pathways.</title>
        <authorList>
            <person name="Wasmund K."/>
        </authorList>
    </citation>
    <scope>NUCLEOTIDE SEQUENCE [LARGE SCALE GENOMIC DNA]</scope>
    <source>
        <strain evidence="2">MAG AM4</strain>
    </source>
</reference>
<evidence type="ECO:0000313" key="3">
    <source>
        <dbReference type="Proteomes" id="UP000648239"/>
    </source>
</evidence>
<feature type="transmembrane region" description="Helical" evidence="1">
    <location>
        <begin position="64"/>
        <end position="86"/>
    </location>
</feature>
<evidence type="ECO:0000313" key="2">
    <source>
        <dbReference type="EMBL" id="MBD3867634.1"/>
    </source>
</evidence>
<name>A0A8J7CE32_9BACT</name>
<dbReference type="PANTHER" id="PTHR31876:SF26">
    <property type="entry name" value="PROTEIN LIKE COV 2"/>
    <property type="match status" value="1"/>
</dbReference>
<sequence length="227" mass="25000">MRSKMLFHIRSRTVRGLLLILPMLVTIWLLKILFDLINTYITPMVVAVFRAAGSPDLDRWQARIGFPIIGLLLTVLAIYLCGLLAGNIVGRRLVLMVESLVLRIPVVKGIYGAARQLLDAFSFAEKKTFSKVVLVEYPRKGLWTIGFVTTEKEHGITGQSSHAVPVFLPTTPNPTSGWLLFVPLDDLIVLDLPMEEAIKLVVSGGIVSPDDIGPLLRPPGRSLPEAP</sequence>
<keyword evidence="1" id="KW-0812">Transmembrane</keyword>
<keyword evidence="1" id="KW-0472">Membrane</keyword>
<dbReference type="EMBL" id="JACXWD010000013">
    <property type="protein sequence ID" value="MBD3867634.1"/>
    <property type="molecule type" value="Genomic_DNA"/>
</dbReference>
<dbReference type="Proteomes" id="UP000648239">
    <property type="component" value="Unassembled WGS sequence"/>
</dbReference>
<dbReference type="Pfam" id="PF04367">
    <property type="entry name" value="DUF502"/>
    <property type="match status" value="1"/>
</dbReference>